<dbReference type="Proteomes" id="UP001165269">
    <property type="component" value="Unassembled WGS sequence"/>
</dbReference>
<comment type="caution">
    <text evidence="3">The sequence shown here is derived from an EMBL/GenBank/DDBJ whole genome shotgun (WGS) entry which is preliminary data.</text>
</comment>
<protein>
    <submittedName>
        <fullName evidence="3">NACHT domain-containing protein</fullName>
    </submittedName>
</protein>
<name>A0ABS9Y5R4_9ACTN</name>
<feature type="transmembrane region" description="Helical" evidence="1">
    <location>
        <begin position="43"/>
        <end position="63"/>
    </location>
</feature>
<dbReference type="EMBL" id="JALDAY010000004">
    <property type="protein sequence ID" value="MCI3272548.1"/>
    <property type="molecule type" value="Genomic_DNA"/>
</dbReference>
<gene>
    <name evidence="3" type="ORF">MQP27_15665</name>
</gene>
<feature type="transmembrane region" description="Helical" evidence="1">
    <location>
        <begin position="12"/>
        <end position="31"/>
    </location>
</feature>
<evidence type="ECO:0000256" key="1">
    <source>
        <dbReference type="SAM" id="Phobius"/>
    </source>
</evidence>
<dbReference type="RefSeq" id="WP_242765736.1">
    <property type="nucleotide sequence ID" value="NZ_JALDAY010000004.1"/>
</dbReference>
<dbReference type="Gene3D" id="3.40.50.300">
    <property type="entry name" value="P-loop containing nucleotide triphosphate hydrolases"/>
    <property type="match status" value="1"/>
</dbReference>
<feature type="domain" description="NACHT" evidence="2">
    <location>
        <begin position="139"/>
        <end position="297"/>
    </location>
</feature>
<keyword evidence="4" id="KW-1185">Reference proteome</keyword>
<evidence type="ECO:0000313" key="3">
    <source>
        <dbReference type="EMBL" id="MCI3272548.1"/>
    </source>
</evidence>
<keyword evidence="1" id="KW-0472">Membrane</keyword>
<keyword evidence="1" id="KW-0812">Transmembrane</keyword>
<feature type="transmembrane region" description="Helical" evidence="1">
    <location>
        <begin position="536"/>
        <end position="554"/>
    </location>
</feature>
<accession>A0ABS9Y5R4</accession>
<dbReference type="SUPFAM" id="SSF52540">
    <property type="entry name" value="P-loop containing nucleoside triphosphate hydrolases"/>
    <property type="match status" value="1"/>
</dbReference>
<proteinExistence type="predicted"/>
<dbReference type="Pfam" id="PF05729">
    <property type="entry name" value="NACHT"/>
    <property type="match status" value="1"/>
</dbReference>
<organism evidence="3 4">
    <name type="scientific">Streptomyces cylindrosporus</name>
    <dbReference type="NCBI Taxonomy" id="2927583"/>
    <lineage>
        <taxon>Bacteria</taxon>
        <taxon>Bacillati</taxon>
        <taxon>Actinomycetota</taxon>
        <taxon>Actinomycetes</taxon>
        <taxon>Kitasatosporales</taxon>
        <taxon>Streptomycetaceae</taxon>
        <taxon>Streptomyces</taxon>
    </lineage>
</organism>
<dbReference type="InterPro" id="IPR007111">
    <property type="entry name" value="NACHT_NTPase"/>
</dbReference>
<feature type="transmembrane region" description="Helical" evidence="1">
    <location>
        <begin position="566"/>
        <end position="584"/>
    </location>
</feature>
<keyword evidence="1" id="KW-1133">Transmembrane helix</keyword>
<dbReference type="InterPro" id="IPR027417">
    <property type="entry name" value="P-loop_NTPase"/>
</dbReference>
<feature type="transmembrane region" description="Helical" evidence="1">
    <location>
        <begin position="504"/>
        <end position="524"/>
    </location>
</feature>
<reference evidence="3" key="1">
    <citation type="submission" date="2022-03" db="EMBL/GenBank/DDBJ databases">
        <title>Streptomyces 7R015 and 7R016 isolated from Barleria lupulina in Thailand.</title>
        <authorList>
            <person name="Kanchanasin P."/>
            <person name="Phongsopitanun W."/>
            <person name="Tanasupawat S."/>
        </authorList>
    </citation>
    <scope>NUCLEOTIDE SEQUENCE</scope>
    <source>
        <strain evidence="3">7R015</strain>
    </source>
</reference>
<evidence type="ECO:0000259" key="2">
    <source>
        <dbReference type="Pfam" id="PF05729"/>
    </source>
</evidence>
<evidence type="ECO:0000313" key="4">
    <source>
        <dbReference type="Proteomes" id="UP001165269"/>
    </source>
</evidence>
<feature type="transmembrane region" description="Helical" evidence="1">
    <location>
        <begin position="590"/>
        <end position="617"/>
    </location>
</feature>
<sequence length="670" mass="71918">MAVGGGGHKVAWTVATCALVAGAMTYALAGAHGPLGVSDRSGLVSMVVGLPALVLAVVAALWARPGAYEDEEAAVARLAREVRSVGEATWLQRLGGDLTAIDVTFTFRPYANARAAALPPTPQGQLERVVEDYRALRPRRLVITGEPGAGKTVLAWKLVMELNRTRTEHEPVPVLMALADWDEEEQVGDWIARHLERDYGLSLRSARKVVDARMVLPVLDGLDEMDASDTPANRSRARVALEALARHQDGTEPAPLVLTCRTSRYDALEADADHILDAARIEIDAVTAERAVRFLEQRGAARRPAVWQPLLNELRTAPGGAVSRALSTPWRLTLVATVYERDGDPGELPAAASLGETADLLLRRYVDAAVDSVGDAPRGARAEEVHRRLAVLARALDSADGAQTDLSLRNLSGQLGGRRPRNVLRGLVAACSVASLWLLVISDGLDPATVAVTLAAAVLSPAIVLSERLESRFRTAWYVPPLGSPLWRVGIRLTLNGRGPRRWMLVKCGAVALCWTMLVAPRSVGGLGQWATQAPLAPWLLTGAVVLAIWWLDVAAVGPSGWVRGGVVAMTGTACTLLAVYLSWNEQGNALVAVVSLGALALAGCCQWVEYGICLLLTPGLPLRLARFLDWCVVAGLMRASGVTYQFRHREFQEWLVRHPLPVPASVPAD</sequence>